<dbReference type="PANTHER" id="PTHR43836">
    <property type="entry name" value="CATECHOL O-METHYLTRANSFERASE 1-RELATED"/>
    <property type="match status" value="1"/>
</dbReference>
<feature type="domain" description="RNA-editing substrate-binding complex 6 protein" evidence="1">
    <location>
        <begin position="2"/>
        <end position="110"/>
    </location>
</feature>
<accession>A0A7S4QMP1</accession>
<dbReference type="GO" id="GO:0008171">
    <property type="term" value="F:O-methyltransferase activity"/>
    <property type="evidence" value="ECO:0007669"/>
    <property type="project" value="TreeGrafter"/>
</dbReference>
<reference evidence="2" key="1">
    <citation type="submission" date="2021-01" db="EMBL/GenBank/DDBJ databases">
        <authorList>
            <person name="Corre E."/>
            <person name="Pelletier E."/>
            <person name="Niang G."/>
            <person name="Scheremetjew M."/>
            <person name="Finn R."/>
            <person name="Kale V."/>
            <person name="Holt S."/>
            <person name="Cochrane G."/>
            <person name="Meng A."/>
            <person name="Brown T."/>
            <person name="Cohen L."/>
        </authorList>
    </citation>
    <scope>NUCLEOTIDE SEQUENCE</scope>
    <source>
        <strain evidence="2">CCMP3105</strain>
    </source>
</reference>
<organism evidence="2">
    <name type="scientific">Alexandrium monilatum</name>
    <dbReference type="NCBI Taxonomy" id="311494"/>
    <lineage>
        <taxon>Eukaryota</taxon>
        <taxon>Sar</taxon>
        <taxon>Alveolata</taxon>
        <taxon>Dinophyceae</taxon>
        <taxon>Gonyaulacales</taxon>
        <taxon>Pyrocystaceae</taxon>
        <taxon>Alexandrium</taxon>
    </lineage>
</organism>
<dbReference type="Gene3D" id="3.40.50.150">
    <property type="entry name" value="Vaccinia Virus protein VP39"/>
    <property type="match status" value="1"/>
</dbReference>
<dbReference type="AlphaFoldDB" id="A0A7S4QMP1"/>
<evidence type="ECO:0000313" key="2">
    <source>
        <dbReference type="EMBL" id="CAE4587470.1"/>
    </source>
</evidence>
<gene>
    <name evidence="2" type="ORF">AMON00008_LOCUS22454</name>
</gene>
<proteinExistence type="predicted"/>
<evidence type="ECO:0000259" key="1">
    <source>
        <dbReference type="Pfam" id="PF26188"/>
    </source>
</evidence>
<dbReference type="SUPFAM" id="SSF53335">
    <property type="entry name" value="S-adenosyl-L-methionine-dependent methyltransferases"/>
    <property type="match status" value="1"/>
</dbReference>
<dbReference type="PANTHER" id="PTHR43836:SF2">
    <property type="entry name" value="CATECHOL O-METHYLTRANSFERASE 1-RELATED"/>
    <property type="match status" value="1"/>
</dbReference>
<dbReference type="Pfam" id="PF26188">
    <property type="entry name" value="RESC6"/>
    <property type="match status" value="1"/>
</dbReference>
<dbReference type="InterPro" id="IPR029063">
    <property type="entry name" value="SAM-dependent_MTases_sf"/>
</dbReference>
<name>A0A7S4QMP1_9DINO</name>
<protein>
    <recommendedName>
        <fullName evidence="1">RNA-editing substrate-binding complex 6 protein domain-containing protein</fullName>
    </recommendedName>
</protein>
<dbReference type="EMBL" id="HBNR01032719">
    <property type="protein sequence ID" value="CAE4587470.1"/>
    <property type="molecule type" value="Transcribed_RNA"/>
</dbReference>
<dbReference type="InterPro" id="IPR058917">
    <property type="entry name" value="RESC6_dom"/>
</dbReference>
<sequence length="536" mass="59047">MDALSSEAIAIITEFTPQGISNTSWAFAKLAFEAWPLIHSLAAESLARKSEFAVQNLASIAWSFASINLKHQPFMESLASAARRISDASGVQGFGGPNIQSLLWSLWRMKRSDLAQAVCRSWLSGSRVPCVLEMGLLIMEGAWKKDHRAEPELLVRLMQSMPVRLMRIALWRIAMVPAGVLPAEAPGLPPCDALGLSEQECRRYMKLARFVQHLESGGHGGSPEDVIEAVERFPKTSGRWLKVAGGDKAVVLWDALRSRPNAAHEVAVEFGALVGYTTIRLGAVCARVVRHDPARARAGCTNVVSIELDVCHACVARHAVDLAGLSGSVEIWVGQVRDLIPRTLEDFGALSLCYLFMDQKGTAFHEDLQQLELLGVLGVEGQVLADNCLKPGAPFFVWRAATSLVLNTTIWAMPEFASEEIEDWMVVCRYTARPDGLPPECPPHVHRLLSQLVWETDNMRTGAERGALHVDDWVAFSQYVLRCFARLGVEARPWTGLPEPPGGHPWDMPLDNARLAERYEAALQHEGGEEEEEEAP</sequence>